<gene>
    <name evidence="1" type="ORF">DWW14_10660</name>
</gene>
<dbReference type="AlphaFoldDB" id="A0A412XEW7"/>
<reference evidence="1 2" key="1">
    <citation type="submission" date="2018-08" db="EMBL/GenBank/DDBJ databases">
        <title>A genome reference for cultivated species of the human gut microbiota.</title>
        <authorList>
            <person name="Zou Y."/>
            <person name="Xue W."/>
            <person name="Luo G."/>
        </authorList>
    </citation>
    <scope>NUCLEOTIDE SEQUENCE [LARGE SCALE GENOMIC DNA]</scope>
    <source>
        <strain evidence="1 2">AF14-42</strain>
    </source>
</reference>
<evidence type="ECO:0000313" key="2">
    <source>
        <dbReference type="Proteomes" id="UP000285343"/>
    </source>
</evidence>
<comment type="caution">
    <text evidence="1">The sequence shown here is derived from an EMBL/GenBank/DDBJ whole genome shotgun (WGS) entry which is preliminary data.</text>
</comment>
<dbReference type="Proteomes" id="UP000285343">
    <property type="component" value="Unassembled WGS sequence"/>
</dbReference>
<dbReference type="RefSeq" id="WP_117866628.1">
    <property type="nucleotide sequence ID" value="NZ_QRZC01000012.1"/>
</dbReference>
<dbReference type="EMBL" id="QRZC01000012">
    <property type="protein sequence ID" value="RGV41844.1"/>
    <property type="molecule type" value="Genomic_DNA"/>
</dbReference>
<dbReference type="SUPFAM" id="SSF52540">
    <property type="entry name" value="P-loop containing nucleoside triphosphate hydrolases"/>
    <property type="match status" value="1"/>
</dbReference>
<evidence type="ECO:0000313" key="1">
    <source>
        <dbReference type="EMBL" id="RGV41844.1"/>
    </source>
</evidence>
<name>A0A412XEW7_BACUN</name>
<protein>
    <submittedName>
        <fullName evidence="1">Uncharacterized protein</fullName>
    </submittedName>
</protein>
<sequence>MNAINVIPSSSGNGFTMNLRNGSINVDDKTGMYVISTGCGAGKSTSIKELIKLKADKGIMYCVDTIAEADKMYHWITDNNILPDSDVLLIHGEIEARENMKVYCETPELIMNKKVIILTHVRFWTDLIDYFLIYKPTSKVPAFDGDFIKLMARKDLRAYVIFDETPMFYKAFASISRTVLGCFSEKVSGEWKCKGKADLEESYKEFIAGGEDDFCNTTHKLGRIKRDVVLECIPRYWEGWKQSGEQKMNISFYPKNLWQSTINTHILIYEGAGDILLHDSSCFTLLDVHYKYNAKVNFHEITAPQERRNEFDPIKFNETVNNIIGILKTRLQSKTLIVVWKNIGKRIEDEPSGKSDWVNKIDEELRLKGYVPEMDYSITYFGSSKTKSTNEFRSYTGIILLGDWNIPYTFASSVEEAFLSETTLEDYRMWYYTQLLSRIGIRNFDGGEYDVWYSSDYNLEFINCISTYLNNNIYNPIGKAKHKSDWLAEKAGTFRIRKEIVADIQKLAEHDTSLKDYIMASRKETFTIALDQLYIICPKSEKKKSKYDNLKNNLKKLDITLIIS</sequence>
<organism evidence="1 2">
    <name type="scientific">Bacteroides uniformis</name>
    <dbReference type="NCBI Taxonomy" id="820"/>
    <lineage>
        <taxon>Bacteria</taxon>
        <taxon>Pseudomonadati</taxon>
        <taxon>Bacteroidota</taxon>
        <taxon>Bacteroidia</taxon>
        <taxon>Bacteroidales</taxon>
        <taxon>Bacteroidaceae</taxon>
        <taxon>Bacteroides</taxon>
    </lineage>
</organism>
<dbReference type="InterPro" id="IPR027417">
    <property type="entry name" value="P-loop_NTPase"/>
</dbReference>
<accession>A0A412XEW7</accession>
<proteinExistence type="predicted"/>